<feature type="transmembrane region" description="Helical" evidence="1">
    <location>
        <begin position="518"/>
        <end position="545"/>
    </location>
</feature>
<dbReference type="EMBL" id="LHZX01000291">
    <property type="protein sequence ID" value="KXV69199.1"/>
    <property type="molecule type" value="Genomic_DNA"/>
</dbReference>
<dbReference type="AlphaFoldDB" id="A0A149UMH5"/>
<feature type="transmembrane region" description="Helical" evidence="1">
    <location>
        <begin position="640"/>
        <end position="665"/>
    </location>
</feature>
<sequence>MADSGSYNVGQLFDTSKTANQDYAIRLLHEIFGSAMDKLSNVPDGVKVTYSSGNTLVTNVISTMNLMVLFCAVVVASYLIYTSVFNTAKDGEVMGKTMDTRYTSLRAFLAIFGLVPLSSGFSVVQILVLQLLVFGSSAADYAWTKVVDNLMTNSAAYVSNDTASTAWVGNNHLAATFDQMVRGQLCRLYANRISDTTQSGSNPIPPAVIGSRASGFFDSSSPNTGSTLANDLATATAWQWGFFASGDAPTSSIGYAYDQLTSMCGIIDVYYNAPSSALTNTQVTSELASFQSSMTAIAQGDAANAAKQALESMSEDSLTIATAIFNGNRDTTTLKAQIAADLQKASRAFYTATGTSTDAQSTLTSSFRSATINDGWVFAGVWQRALSELSDRVAAAKSDVSFTWSGNINPKKAGSLRAQYFGWAGGGSAEEKAVFAQIDDAYAYLGNFQGVYQQIASPIGSTSKTMLERVNDADNKDSITGKIVQWLYNDSLYQMETPKRMDGWTDPILTIQKQGRHFMMASAAITAAAAAAPTAGAVAGGMVGAEAGPLGGWFGYKAGKAVQGMLYPVAKIFLVLGFVAMVILPFLPLAYYMSGVFAWIIMAVEALVAISLWCLLALTPSRADSLVGDNRQGLTLLIAVFLRPILMIVGLMFCYVLMFVGIQLLDVLFGGVFMLMAPGESIWDILTAAGMLGMYMLMVSIVVMFCCSLITGLGDGVMAWIGVQTGMLGKNAIADNFSNIMNPSGITGGQLNQIGSGVGRGARADYAGGDARQEKWSANAEAASRAGRDAPALPGEVGTGIAIARRFRK</sequence>
<evidence type="ECO:0000256" key="1">
    <source>
        <dbReference type="SAM" id="Phobius"/>
    </source>
</evidence>
<evidence type="ECO:0000313" key="2">
    <source>
        <dbReference type="EMBL" id="KXV69199.1"/>
    </source>
</evidence>
<proteinExistence type="predicted"/>
<dbReference type="PATRIC" id="fig|178901.14.peg.2872"/>
<feature type="transmembrane region" description="Helical" evidence="1">
    <location>
        <begin position="566"/>
        <end position="591"/>
    </location>
</feature>
<accession>A0A149UMH5</accession>
<keyword evidence="1" id="KW-0472">Membrane</keyword>
<gene>
    <name evidence="2" type="ORF">AD951_07620</name>
</gene>
<organism evidence="2 3">
    <name type="scientific">Acetobacter malorum</name>
    <dbReference type="NCBI Taxonomy" id="178901"/>
    <lineage>
        <taxon>Bacteria</taxon>
        <taxon>Pseudomonadati</taxon>
        <taxon>Pseudomonadota</taxon>
        <taxon>Alphaproteobacteria</taxon>
        <taxon>Acetobacterales</taxon>
        <taxon>Acetobacteraceae</taxon>
        <taxon>Acetobacter</taxon>
    </lineage>
</organism>
<feature type="transmembrane region" description="Helical" evidence="1">
    <location>
        <begin position="597"/>
        <end position="619"/>
    </location>
</feature>
<dbReference type="NCBIfam" id="TIGR04346">
    <property type="entry name" value="DotA_TraY"/>
    <property type="match status" value="1"/>
</dbReference>
<comment type="caution">
    <text evidence="2">The sequence shown here is derived from an EMBL/GenBank/DDBJ whole genome shotgun (WGS) entry which is preliminary data.</text>
</comment>
<keyword evidence="1" id="KW-0812">Transmembrane</keyword>
<dbReference type="InterPro" id="IPR027628">
    <property type="entry name" value="DotA_TraY"/>
</dbReference>
<feature type="transmembrane region" description="Helical" evidence="1">
    <location>
        <begin position="66"/>
        <end position="86"/>
    </location>
</feature>
<reference evidence="2 3" key="1">
    <citation type="submission" date="2015-06" db="EMBL/GenBank/DDBJ databases">
        <title>Improved classification and identification of acetic acid bacteria using matrix-assisted laser desorption/ionization time-of-flight mass spectrometry; Gluconobacter nephelii and Gluconobacter uchimurae are later heterotypic synonyms of Gluconobacter japonicus and Gluconobacter oxydans, respectively.</title>
        <authorList>
            <person name="Li L."/>
            <person name="Cleenwerck I."/>
            <person name="De Vuyst L."/>
            <person name="Vandamme P."/>
        </authorList>
    </citation>
    <scope>NUCLEOTIDE SEQUENCE [LARGE SCALE GENOMIC DNA]</scope>
    <source>
        <strain evidence="2 3">LMG 1699</strain>
    </source>
</reference>
<dbReference type="OrthoDB" id="7967616at2"/>
<name>A0A149UMH5_9PROT</name>
<evidence type="ECO:0000313" key="3">
    <source>
        <dbReference type="Proteomes" id="UP000075377"/>
    </source>
</evidence>
<keyword evidence="1" id="KW-1133">Transmembrane helix</keyword>
<protein>
    <submittedName>
        <fullName evidence="2">Uncharacterized protein</fullName>
    </submittedName>
</protein>
<feature type="transmembrane region" description="Helical" evidence="1">
    <location>
        <begin position="685"/>
        <end position="710"/>
    </location>
</feature>
<dbReference type="RefSeq" id="WP_061500831.1">
    <property type="nucleotide sequence ID" value="NZ_LHZX01000291.1"/>
</dbReference>
<feature type="transmembrane region" description="Helical" evidence="1">
    <location>
        <begin position="107"/>
        <end position="132"/>
    </location>
</feature>
<dbReference type="Proteomes" id="UP000075377">
    <property type="component" value="Unassembled WGS sequence"/>
</dbReference>